<dbReference type="InParanoid" id="B4CXT2"/>
<dbReference type="AlphaFoldDB" id="B4CXT2"/>
<accession>B4CXT2</accession>
<dbReference type="GO" id="GO:0003677">
    <property type="term" value="F:DNA binding"/>
    <property type="evidence" value="ECO:0007669"/>
    <property type="project" value="InterPro"/>
</dbReference>
<dbReference type="EMBL" id="ABVL01000003">
    <property type="protein sequence ID" value="EDY21080.1"/>
    <property type="molecule type" value="Genomic_DNA"/>
</dbReference>
<dbReference type="Pfam" id="PF12728">
    <property type="entry name" value="HTH_17"/>
    <property type="match status" value="1"/>
</dbReference>
<sequence length="55" mass="6309">MTEQEAADYLRIKPRQLYNWRIGGHIPFIRIGRALRFRKSAIDAALARLTRGIAG</sequence>
<name>B4CXT2_9BACT</name>
<organism evidence="2 3">
    <name type="scientific">Chthoniobacter flavus Ellin428</name>
    <dbReference type="NCBI Taxonomy" id="497964"/>
    <lineage>
        <taxon>Bacteria</taxon>
        <taxon>Pseudomonadati</taxon>
        <taxon>Verrucomicrobiota</taxon>
        <taxon>Spartobacteria</taxon>
        <taxon>Chthoniobacterales</taxon>
        <taxon>Chthoniobacteraceae</taxon>
        <taxon>Chthoniobacter</taxon>
    </lineage>
</organism>
<dbReference type="NCBIfam" id="TIGR01764">
    <property type="entry name" value="excise"/>
    <property type="match status" value="1"/>
</dbReference>
<evidence type="ECO:0000259" key="1">
    <source>
        <dbReference type="Pfam" id="PF12728"/>
    </source>
</evidence>
<keyword evidence="3" id="KW-1185">Reference proteome</keyword>
<gene>
    <name evidence="2" type="ORF">CfE428DRAFT_1373</name>
</gene>
<proteinExistence type="predicted"/>
<dbReference type="SUPFAM" id="SSF46955">
    <property type="entry name" value="Putative DNA-binding domain"/>
    <property type="match status" value="1"/>
</dbReference>
<evidence type="ECO:0000313" key="3">
    <source>
        <dbReference type="Proteomes" id="UP000005824"/>
    </source>
</evidence>
<dbReference type="InterPro" id="IPR041657">
    <property type="entry name" value="HTH_17"/>
</dbReference>
<dbReference type="InterPro" id="IPR010093">
    <property type="entry name" value="SinI_DNA-bd"/>
</dbReference>
<evidence type="ECO:0000313" key="2">
    <source>
        <dbReference type="EMBL" id="EDY21080.1"/>
    </source>
</evidence>
<dbReference type="Proteomes" id="UP000005824">
    <property type="component" value="Unassembled WGS sequence"/>
</dbReference>
<feature type="domain" description="Helix-turn-helix" evidence="1">
    <location>
        <begin position="1"/>
        <end position="48"/>
    </location>
</feature>
<dbReference type="InterPro" id="IPR009061">
    <property type="entry name" value="DNA-bd_dom_put_sf"/>
</dbReference>
<protein>
    <submittedName>
        <fullName evidence="2">DNA binding domain protein, excisionase family</fullName>
    </submittedName>
</protein>
<comment type="caution">
    <text evidence="2">The sequence shown here is derived from an EMBL/GenBank/DDBJ whole genome shotgun (WGS) entry which is preliminary data.</text>
</comment>
<reference evidence="2 3" key="1">
    <citation type="journal article" date="2011" name="J. Bacteriol.">
        <title>Genome sequence of Chthoniobacter flavus Ellin428, an aerobic heterotrophic soil bacterium.</title>
        <authorList>
            <person name="Kant R."/>
            <person name="van Passel M.W."/>
            <person name="Palva A."/>
            <person name="Lucas S."/>
            <person name="Lapidus A."/>
            <person name="Glavina Del Rio T."/>
            <person name="Dalin E."/>
            <person name="Tice H."/>
            <person name="Bruce D."/>
            <person name="Goodwin L."/>
            <person name="Pitluck S."/>
            <person name="Larimer F.W."/>
            <person name="Land M.L."/>
            <person name="Hauser L."/>
            <person name="Sangwan P."/>
            <person name="de Vos W.M."/>
            <person name="Janssen P.H."/>
            <person name="Smidt H."/>
        </authorList>
    </citation>
    <scope>NUCLEOTIDE SEQUENCE [LARGE SCALE GENOMIC DNA]</scope>
    <source>
        <strain evidence="2 3">Ellin428</strain>
    </source>
</reference>